<dbReference type="SUPFAM" id="SSF47413">
    <property type="entry name" value="lambda repressor-like DNA-binding domains"/>
    <property type="match status" value="1"/>
</dbReference>
<protein>
    <submittedName>
        <fullName evidence="2">Helix-turn-helix domain-containing protein</fullName>
    </submittedName>
</protein>
<dbReference type="GO" id="GO:0003677">
    <property type="term" value="F:DNA binding"/>
    <property type="evidence" value="ECO:0007669"/>
    <property type="project" value="InterPro"/>
</dbReference>
<evidence type="ECO:0000259" key="1">
    <source>
        <dbReference type="PROSITE" id="PS50943"/>
    </source>
</evidence>
<name>A0A285KHZ8_9ACTN</name>
<dbReference type="InterPro" id="IPR001387">
    <property type="entry name" value="Cro/C1-type_HTH"/>
</dbReference>
<dbReference type="Proteomes" id="UP000219612">
    <property type="component" value="Unassembled WGS sequence"/>
</dbReference>
<sequence length="114" mass="12588">MQVDMRNLGQRLREAREAAGISQDTARKAIGVSQPTYFRIENGDRPLKGDELVQLADCFGTRAAAITGLAEIRERARFAARTDGDFCPMAAMRERLYAYLELDSYLTSQGIAGA</sequence>
<proteinExistence type="predicted"/>
<dbReference type="CDD" id="cd00093">
    <property type="entry name" value="HTH_XRE"/>
    <property type="match status" value="1"/>
</dbReference>
<dbReference type="Gene3D" id="1.10.260.40">
    <property type="entry name" value="lambda repressor-like DNA-binding domains"/>
    <property type="match status" value="1"/>
</dbReference>
<feature type="domain" description="HTH cro/C1-type" evidence="1">
    <location>
        <begin position="12"/>
        <end position="66"/>
    </location>
</feature>
<evidence type="ECO:0000313" key="2">
    <source>
        <dbReference type="EMBL" id="SNY72242.1"/>
    </source>
</evidence>
<gene>
    <name evidence="2" type="ORF">SAMN05421748_14216</name>
</gene>
<dbReference type="InterPro" id="IPR010982">
    <property type="entry name" value="Lambda_DNA-bd_dom_sf"/>
</dbReference>
<dbReference type="EMBL" id="OBDY01000042">
    <property type="protein sequence ID" value="SNY72242.1"/>
    <property type="molecule type" value="Genomic_DNA"/>
</dbReference>
<dbReference type="OrthoDB" id="513181at2"/>
<dbReference type="AlphaFoldDB" id="A0A285KHZ8"/>
<dbReference type="SMART" id="SM00530">
    <property type="entry name" value="HTH_XRE"/>
    <property type="match status" value="1"/>
</dbReference>
<keyword evidence="3" id="KW-1185">Reference proteome</keyword>
<dbReference type="Pfam" id="PF13560">
    <property type="entry name" value="HTH_31"/>
    <property type="match status" value="1"/>
</dbReference>
<reference evidence="2 3" key="1">
    <citation type="submission" date="2017-09" db="EMBL/GenBank/DDBJ databases">
        <authorList>
            <person name="Ehlers B."/>
            <person name="Leendertz F.H."/>
        </authorList>
    </citation>
    <scope>NUCLEOTIDE SEQUENCE [LARGE SCALE GENOMIC DNA]</scope>
    <source>
        <strain evidence="2 3">CGMCC 4.6857</strain>
    </source>
</reference>
<organism evidence="2 3">
    <name type="scientific">Paractinoplanes atraurantiacus</name>
    <dbReference type="NCBI Taxonomy" id="1036182"/>
    <lineage>
        <taxon>Bacteria</taxon>
        <taxon>Bacillati</taxon>
        <taxon>Actinomycetota</taxon>
        <taxon>Actinomycetes</taxon>
        <taxon>Micromonosporales</taxon>
        <taxon>Micromonosporaceae</taxon>
        <taxon>Paractinoplanes</taxon>
    </lineage>
</organism>
<dbReference type="PROSITE" id="PS50943">
    <property type="entry name" value="HTH_CROC1"/>
    <property type="match status" value="1"/>
</dbReference>
<evidence type="ECO:0000313" key="3">
    <source>
        <dbReference type="Proteomes" id="UP000219612"/>
    </source>
</evidence>
<accession>A0A285KHZ8</accession>